<evidence type="ECO:0000259" key="19">
    <source>
        <dbReference type="PROSITE" id="PS50157"/>
    </source>
</evidence>
<evidence type="ECO:0000256" key="12">
    <source>
        <dbReference type="ARBA" id="ARBA00023163"/>
    </source>
</evidence>
<dbReference type="SMART" id="SM00545">
    <property type="entry name" value="JmjN"/>
    <property type="match status" value="1"/>
</dbReference>
<dbReference type="GO" id="GO:0040029">
    <property type="term" value="P:epigenetic regulation of gene expression"/>
    <property type="evidence" value="ECO:0007669"/>
    <property type="project" value="UniProtKB-ARBA"/>
</dbReference>
<evidence type="ECO:0000256" key="17">
    <source>
        <dbReference type="PROSITE-ProRule" id="PRU00042"/>
    </source>
</evidence>
<feature type="domain" description="C2H2-type" evidence="19">
    <location>
        <begin position="1512"/>
        <end position="1541"/>
    </location>
</feature>
<dbReference type="CDD" id="cd04301">
    <property type="entry name" value="NAT_SF"/>
    <property type="match status" value="1"/>
</dbReference>
<dbReference type="Proteomes" id="UP000467840">
    <property type="component" value="Chromosome 7"/>
</dbReference>
<dbReference type="PROSITE" id="PS00028">
    <property type="entry name" value="ZINC_FINGER_C2H2_1"/>
    <property type="match status" value="2"/>
</dbReference>
<dbReference type="SUPFAM" id="SSF55729">
    <property type="entry name" value="Acyl-CoA N-acyltransferases (Nat)"/>
    <property type="match status" value="1"/>
</dbReference>
<dbReference type="Gene3D" id="2.60.120.650">
    <property type="entry name" value="Cupin"/>
    <property type="match status" value="1"/>
</dbReference>
<evidence type="ECO:0000256" key="11">
    <source>
        <dbReference type="ARBA" id="ARBA00023015"/>
    </source>
</evidence>
<dbReference type="GO" id="GO:0008270">
    <property type="term" value="F:zinc ion binding"/>
    <property type="evidence" value="ECO:0007669"/>
    <property type="project" value="UniProtKB-KW"/>
</dbReference>
<keyword evidence="7" id="KW-0156">Chromatin regulator</keyword>
<keyword evidence="12" id="KW-0804">Transcription</keyword>
<evidence type="ECO:0000256" key="14">
    <source>
        <dbReference type="ARBA" id="ARBA00023315"/>
    </source>
</evidence>
<evidence type="ECO:0000256" key="10">
    <source>
        <dbReference type="ARBA" id="ARBA00023004"/>
    </source>
</evidence>
<dbReference type="InterPro" id="IPR013087">
    <property type="entry name" value="Znf_C2H2_type"/>
</dbReference>
<evidence type="ECO:0000259" key="20">
    <source>
        <dbReference type="PROSITE" id="PS51183"/>
    </source>
</evidence>
<dbReference type="FunFam" id="3.30.160.60:FF:000747">
    <property type="entry name" value="Probable lysine-specific demethylase ELF6"/>
    <property type="match status" value="1"/>
</dbReference>
<organism evidence="23 24">
    <name type="scientific">Hevea brasiliensis</name>
    <name type="common">Para rubber tree</name>
    <name type="synonym">Siphonia brasiliensis</name>
    <dbReference type="NCBI Taxonomy" id="3981"/>
    <lineage>
        <taxon>Eukaryota</taxon>
        <taxon>Viridiplantae</taxon>
        <taxon>Streptophyta</taxon>
        <taxon>Embryophyta</taxon>
        <taxon>Tracheophyta</taxon>
        <taxon>Spermatophyta</taxon>
        <taxon>Magnoliopsida</taxon>
        <taxon>eudicotyledons</taxon>
        <taxon>Gunneridae</taxon>
        <taxon>Pentapetalae</taxon>
        <taxon>rosids</taxon>
        <taxon>fabids</taxon>
        <taxon>Malpighiales</taxon>
        <taxon>Euphorbiaceae</taxon>
        <taxon>Crotonoideae</taxon>
        <taxon>Micrandreae</taxon>
        <taxon>Hevea</taxon>
    </lineage>
</organism>
<feature type="region of interest" description="Disordered" evidence="18">
    <location>
        <begin position="1412"/>
        <end position="1445"/>
    </location>
</feature>
<evidence type="ECO:0000256" key="7">
    <source>
        <dbReference type="ARBA" id="ARBA00022853"/>
    </source>
</evidence>
<keyword evidence="24" id="KW-1185">Reference proteome</keyword>
<evidence type="ECO:0000256" key="3">
    <source>
        <dbReference type="ARBA" id="ARBA00022723"/>
    </source>
</evidence>
<dbReference type="GO" id="GO:0071558">
    <property type="term" value="F:histone H3K27me2/H3K27me3 demethylase activity"/>
    <property type="evidence" value="ECO:0007669"/>
    <property type="project" value="UniProtKB-ARBA"/>
</dbReference>
<gene>
    <name evidence="23" type="ORF">GH714_033543</name>
</gene>
<feature type="compositionally biased region" description="Low complexity" evidence="18">
    <location>
        <begin position="252"/>
        <end position="270"/>
    </location>
</feature>
<dbReference type="GO" id="GO:0000785">
    <property type="term" value="C:chromatin"/>
    <property type="evidence" value="ECO:0007669"/>
    <property type="project" value="TreeGrafter"/>
</dbReference>
<feature type="region of interest" description="Disordered" evidence="18">
    <location>
        <begin position="1557"/>
        <end position="1579"/>
    </location>
</feature>
<dbReference type="PROSITE" id="PS50157">
    <property type="entry name" value="ZINC_FINGER_C2H2_2"/>
    <property type="match status" value="2"/>
</dbReference>
<dbReference type="PANTHER" id="PTHR10694:SF45">
    <property type="entry name" value="LYSINE-SPECIFIC DEMETHYLASE ELF6"/>
    <property type="match status" value="1"/>
</dbReference>
<dbReference type="InterPro" id="IPR016181">
    <property type="entry name" value="Acyl_CoA_acyltransferase"/>
</dbReference>
<evidence type="ECO:0000256" key="15">
    <source>
        <dbReference type="ARBA" id="ARBA00050682"/>
    </source>
</evidence>
<keyword evidence="3" id="KW-0479">Metal-binding</keyword>
<name>A0A6A6L6G0_HEVBR</name>
<evidence type="ECO:0000259" key="22">
    <source>
        <dbReference type="PROSITE" id="PS51186"/>
    </source>
</evidence>
<dbReference type="Gene3D" id="3.40.630.30">
    <property type="match status" value="1"/>
</dbReference>
<dbReference type="GO" id="GO:0009826">
    <property type="term" value="P:unidimensional cell growth"/>
    <property type="evidence" value="ECO:0007669"/>
    <property type="project" value="UniProtKB-ARBA"/>
</dbReference>
<evidence type="ECO:0000313" key="24">
    <source>
        <dbReference type="Proteomes" id="UP000467840"/>
    </source>
</evidence>
<accession>A0A6A6L6G0</accession>
<dbReference type="GO" id="GO:0008080">
    <property type="term" value="F:N-acetyltransferase activity"/>
    <property type="evidence" value="ECO:0007669"/>
    <property type="project" value="UniProtKB-ARBA"/>
</dbReference>
<dbReference type="EMBL" id="JAAGAX010000013">
    <property type="protein sequence ID" value="KAF2295673.1"/>
    <property type="molecule type" value="Genomic_DNA"/>
</dbReference>
<evidence type="ECO:0000259" key="21">
    <source>
        <dbReference type="PROSITE" id="PS51184"/>
    </source>
</evidence>
<keyword evidence="6" id="KW-0862">Zinc</keyword>
<dbReference type="Pfam" id="PF02373">
    <property type="entry name" value="JmjC"/>
    <property type="match status" value="1"/>
</dbReference>
<feature type="region of interest" description="Disordered" evidence="18">
    <location>
        <begin position="215"/>
        <end position="270"/>
    </location>
</feature>
<dbReference type="GO" id="GO:2000028">
    <property type="term" value="P:regulation of photoperiodism, flowering"/>
    <property type="evidence" value="ECO:0007669"/>
    <property type="project" value="UniProtKB-ARBA"/>
</dbReference>
<dbReference type="SMART" id="SM00355">
    <property type="entry name" value="ZnF_C2H2"/>
    <property type="match status" value="3"/>
</dbReference>
<dbReference type="Pfam" id="PF02375">
    <property type="entry name" value="JmjN"/>
    <property type="match status" value="1"/>
</dbReference>
<feature type="compositionally biased region" description="Basic and acidic residues" evidence="18">
    <location>
        <begin position="220"/>
        <end position="232"/>
    </location>
</feature>
<feature type="domain" description="C2H2-type" evidence="19">
    <location>
        <begin position="1482"/>
        <end position="1511"/>
    </location>
</feature>
<evidence type="ECO:0000256" key="6">
    <source>
        <dbReference type="ARBA" id="ARBA00022833"/>
    </source>
</evidence>
<feature type="domain" description="JmjC" evidence="21">
    <location>
        <begin position="299"/>
        <end position="465"/>
    </location>
</feature>
<dbReference type="GO" id="GO:0009741">
    <property type="term" value="P:response to brassinosteroid"/>
    <property type="evidence" value="ECO:0007669"/>
    <property type="project" value="UniProtKB-ARBA"/>
</dbReference>
<dbReference type="InterPro" id="IPR003349">
    <property type="entry name" value="JmjN"/>
</dbReference>
<sequence length="1787" mass="197594">MGNVEIPKWLKDLPLAPEFRPTDTEFADPIAYISKIEKEASAFGICKIIPPLPKPSKRYVFYNLNKSLSKCPELGDGVDLSNASSSLKTGLADCTNEGEVRAVFTTRHQELGQGMKRTKGMVKESPQLGVHKQVWQSGEIYTLEQFESKSKAFARSLLGMIKEVNPLVIEALFWKAASEKPIHVEYANDVPGSGFGEPEGQFRYFHRRRRKRASYKSYRRSTESSDFKKNEMDNVNNSCNDEIKGAAFTNDPSTSSGPIPTSSITSSTSILEDNLRSSKRKSVNATSDMEGTAGWKLSNSPWNLQVIARSPGSITRFMPDDIPGVTSPMVYIGMLFSWFAWHVEDHELHSMNFLHTGSPKTWYAVPGDYAFAFEEVICTEAYGGSIDRLGALTLLGEKTTLLSPEVVVSSSIPCCRLIQNPGDFVVTFPRAYHVGFSHGFNCGEAANFGTPQWLKVAREAAVRRAAMNYLPMLSHQQLLYLLTMSFVSRVPRSLLPGARSSRLRDRLKEERELSVKKAFIEDILKENGILSVLLGKDSAYNVVIWNPDLLPCASKESQLPITIATSSEENVLHAHSEDKSGTTGNDLFKEMSLYMESLNDLYVEDDDLSCDFQVDSGTLACVACGILGFPFMCVVQPSERASIELLPVDHPLVQERSRVEKSENCHSSVACGGSIKCSVPDDLHPVPDLFLPLTDLPMPRGWNNSSKFLRPRIFCLEHAVQIEELLQSKGGANMLIICHSDYQKIKAHATAISEDIGTPFNYNEVALENASQEDLNLICLAIDDEDHDECGEIGLQEWGSTYSAVRSRSRTKLNSPAHCKPCDTVETNKDCALGGRSGRASIEKGEKLIQYTRRKYKVKIDCSASWGQGCPRNHVMEEVSVSDCQDHVKHYGKTSKISPSNVETSGSDSAGFDFSRLGMSGMLHEVKVLEATGDMSLNSAPLHVAGSLLTANVAVEHRKERVTAGTCQVEDSNAIECSSPCVIAADERSGMQGECQIMEKFSLRNETCNMVSEGQHKVLASRDVLANEITGLAAPASLHACTPVGQMENVVVEKSCMNNEISDCVTLGNEVQVDLQTGKGKGSQSILFDDTSINQLASSLEEKAEFSQETCFSEDKLQHEVQFTGGINGEELIPSNVRLVNHPNHVSVDECSEISREPCAAVKFCNGATSENGVLQAIQTTNERKAEHILCSVTQMEVEQPTTASVEGFSEVIGGSTAKEDLCTISSSDSEMLLKVPIANRSKVEELVPNPPTQMQDPFVPVAVEEYSEAPREKCTAEDNNDVNLDTEVQQEIHLDDGVTRDDEAPEIRETIIASNEEEPLSSQVTQIYQPNPEPFKKCSGTDEEFCTIENMLKGQEDCSSYELESNKSTVVDPGSTAGKSRKRKNEVDQLTDNKLNCNGFIKSPCEGLRPRAGKDATCSNEMNIRKSTQDNPPRKKARKPSDISVPCTKKKEIMKRSHKCDLEGCTMSFKTKAELQLHKRNQCPYEGCRKKFSTHKYAIIHQRVHEGDRPLKCPWKGCSMSFKWAWARTEHIRVHTGEKPYKCKVEDCGLSFSKMAAAAPPPPPSPAPEAPTGLPDSDSVPVGHPLFSRIRLATPADVPCIHKMIHQMAVFERLAHHCIATESSLSATLFNNPPFQSFTVFLLEVSPNPLPKIASPKFTPIERIIQLDLPVIDPEAELFKSGTNDVVVAGFVLFFPNYSTFLAKPGLYVEDLFVRECYRRKGMGKMLLSAVAAQAVKMGYGRVEWTVLDWNVNAIKFYEEMGAKVLTDWRICRLTGEALEAYRDAI</sequence>
<dbReference type="SMART" id="SM00558">
    <property type="entry name" value="JmjC"/>
    <property type="match status" value="1"/>
</dbReference>
<dbReference type="Pfam" id="PF00583">
    <property type="entry name" value="Acetyltransf_1"/>
    <property type="match status" value="1"/>
</dbReference>
<evidence type="ECO:0000313" key="23">
    <source>
        <dbReference type="EMBL" id="KAF2295673.1"/>
    </source>
</evidence>
<dbReference type="GO" id="GO:0005634">
    <property type="term" value="C:nucleus"/>
    <property type="evidence" value="ECO:0007669"/>
    <property type="project" value="TreeGrafter"/>
</dbReference>
<protein>
    <recommendedName>
        <fullName evidence="25">Lysine-specific demethylase ELF6</fullName>
    </recommendedName>
</protein>
<feature type="region of interest" description="Disordered" evidence="18">
    <location>
        <begin position="1362"/>
        <end position="1388"/>
    </location>
</feature>
<dbReference type="GO" id="GO:0010628">
    <property type="term" value="P:positive regulation of gene expression"/>
    <property type="evidence" value="ECO:0007669"/>
    <property type="project" value="UniProtKB-ARBA"/>
</dbReference>
<keyword evidence="8" id="KW-0223">Dioxygenase</keyword>
<dbReference type="Gene3D" id="3.30.160.60">
    <property type="entry name" value="Classic Zinc Finger"/>
    <property type="match status" value="1"/>
</dbReference>
<dbReference type="InterPro" id="IPR000182">
    <property type="entry name" value="GNAT_dom"/>
</dbReference>
<feature type="compositionally biased region" description="Pro residues" evidence="18">
    <location>
        <begin position="1560"/>
        <end position="1570"/>
    </location>
</feature>
<dbReference type="PANTHER" id="PTHR10694">
    <property type="entry name" value="LYSINE-SPECIFIC DEMETHYLASE"/>
    <property type="match status" value="1"/>
</dbReference>
<keyword evidence="4" id="KW-0677">Repeat</keyword>
<dbReference type="PROSITE" id="PS51184">
    <property type="entry name" value="JMJC"/>
    <property type="match status" value="1"/>
</dbReference>
<evidence type="ECO:0000256" key="5">
    <source>
        <dbReference type="ARBA" id="ARBA00022771"/>
    </source>
</evidence>
<feature type="domain" description="JmjN" evidence="20">
    <location>
        <begin position="16"/>
        <end position="57"/>
    </location>
</feature>
<keyword evidence="11" id="KW-0805">Transcription regulation</keyword>
<dbReference type="SUPFAM" id="SSF51197">
    <property type="entry name" value="Clavaminate synthase-like"/>
    <property type="match status" value="1"/>
</dbReference>
<dbReference type="PROSITE" id="PS51186">
    <property type="entry name" value="GNAT"/>
    <property type="match status" value="1"/>
</dbReference>
<proteinExistence type="inferred from homology"/>
<keyword evidence="14" id="KW-0012">Acyltransferase</keyword>
<comment type="catalytic activity">
    <reaction evidence="15">
        <text>N(6),N(6)-dimethyl-L-lysyl(27)-[histone H3] + 2-oxoglutarate + O2 = N(6)-methyl-L-lysyl(27)-[histone H3] + formaldehyde + succinate + CO2</text>
        <dbReference type="Rhea" id="RHEA:60232"/>
        <dbReference type="Rhea" id="RHEA-COMP:15539"/>
        <dbReference type="Rhea" id="RHEA-COMP:15544"/>
        <dbReference type="ChEBI" id="CHEBI:15379"/>
        <dbReference type="ChEBI" id="CHEBI:16526"/>
        <dbReference type="ChEBI" id="CHEBI:16810"/>
        <dbReference type="ChEBI" id="CHEBI:16842"/>
        <dbReference type="ChEBI" id="CHEBI:30031"/>
        <dbReference type="ChEBI" id="CHEBI:61929"/>
        <dbReference type="ChEBI" id="CHEBI:61976"/>
    </reaction>
    <physiologicalReaction direction="left-to-right" evidence="15">
        <dbReference type="Rhea" id="RHEA:60233"/>
    </physiologicalReaction>
</comment>
<reference evidence="23 24" key="1">
    <citation type="journal article" date="2020" name="Mol. Plant">
        <title>The Chromosome-Based Rubber Tree Genome Provides New Insights into Spurge Genome Evolution and Rubber Biosynthesis.</title>
        <authorList>
            <person name="Liu J."/>
            <person name="Shi C."/>
            <person name="Shi C.C."/>
            <person name="Li W."/>
            <person name="Zhang Q.J."/>
            <person name="Zhang Y."/>
            <person name="Li K."/>
            <person name="Lu H.F."/>
            <person name="Shi C."/>
            <person name="Zhu S.T."/>
            <person name="Xiao Z.Y."/>
            <person name="Nan H."/>
            <person name="Yue Y."/>
            <person name="Zhu X.G."/>
            <person name="Wu Y."/>
            <person name="Hong X.N."/>
            <person name="Fan G.Y."/>
            <person name="Tong Y."/>
            <person name="Zhang D."/>
            <person name="Mao C.L."/>
            <person name="Liu Y.L."/>
            <person name="Hao S.J."/>
            <person name="Liu W.Q."/>
            <person name="Lv M.Q."/>
            <person name="Zhang H.B."/>
            <person name="Liu Y."/>
            <person name="Hu-Tang G.R."/>
            <person name="Wang J.P."/>
            <person name="Wang J.H."/>
            <person name="Sun Y.H."/>
            <person name="Ni S.B."/>
            <person name="Chen W.B."/>
            <person name="Zhang X.C."/>
            <person name="Jiao Y.N."/>
            <person name="Eichler E.E."/>
            <person name="Li G.H."/>
            <person name="Liu X."/>
            <person name="Gao L.Z."/>
        </authorList>
    </citation>
    <scope>NUCLEOTIDE SEQUENCE [LARGE SCALE GENOMIC DNA]</scope>
    <source>
        <strain evidence="24">cv. GT1</strain>
        <tissue evidence="23">Leaf</tissue>
    </source>
</reference>
<comment type="caution">
    <text evidence="23">The sequence shown here is derived from an EMBL/GenBank/DDBJ whole genome shotgun (WGS) entry which is preliminary data.</text>
</comment>
<evidence type="ECO:0000256" key="4">
    <source>
        <dbReference type="ARBA" id="ARBA00022737"/>
    </source>
</evidence>
<evidence type="ECO:0008006" key="25">
    <source>
        <dbReference type="Google" id="ProtNLM"/>
    </source>
</evidence>
<evidence type="ECO:0000256" key="13">
    <source>
        <dbReference type="ARBA" id="ARBA00023242"/>
    </source>
</evidence>
<evidence type="ECO:0000256" key="8">
    <source>
        <dbReference type="ARBA" id="ARBA00022964"/>
    </source>
</evidence>
<dbReference type="SUPFAM" id="SSF57667">
    <property type="entry name" value="beta-beta-alpha zinc fingers"/>
    <property type="match status" value="1"/>
</dbReference>
<keyword evidence="5 17" id="KW-0863">Zinc-finger</keyword>
<dbReference type="InterPro" id="IPR036236">
    <property type="entry name" value="Znf_C2H2_sf"/>
</dbReference>
<feature type="domain" description="N-acetyltransferase" evidence="22">
    <location>
        <begin position="1641"/>
        <end position="1787"/>
    </location>
</feature>
<keyword evidence="9" id="KW-0560">Oxidoreductase</keyword>
<evidence type="ECO:0000256" key="1">
    <source>
        <dbReference type="ARBA" id="ARBA00009711"/>
    </source>
</evidence>
<comment type="similarity">
    <text evidence="1">Belongs to the JHDM3 histone demethylase family.</text>
</comment>
<dbReference type="InterPro" id="IPR003347">
    <property type="entry name" value="JmjC_dom"/>
</dbReference>
<evidence type="ECO:0000256" key="9">
    <source>
        <dbReference type="ARBA" id="ARBA00023002"/>
    </source>
</evidence>
<dbReference type="GO" id="GO:0048580">
    <property type="term" value="P:regulation of post-embryonic development"/>
    <property type="evidence" value="ECO:0007669"/>
    <property type="project" value="UniProtKB-ARBA"/>
</dbReference>
<dbReference type="PROSITE" id="PS51183">
    <property type="entry name" value="JMJN"/>
    <property type="match status" value="1"/>
</dbReference>
<dbReference type="GO" id="GO:0034647">
    <property type="term" value="F:histone H3K4me/H3K4me2/H3K4me3 demethylase activity"/>
    <property type="evidence" value="ECO:0007669"/>
    <property type="project" value="TreeGrafter"/>
</dbReference>
<evidence type="ECO:0000256" key="16">
    <source>
        <dbReference type="ARBA" id="ARBA00051751"/>
    </source>
</evidence>
<keyword evidence="10" id="KW-0408">Iron</keyword>
<keyword evidence="13" id="KW-0539">Nucleus</keyword>
<comment type="catalytic activity">
    <reaction evidence="16">
        <text>N(6),N(6),N(6)-trimethyl-L-lysyl(27)-[histone H3] + 2-oxoglutarate + O2 = N(6),N(6)-dimethyl-L-lysyl(27)-[histone H3] + formaldehyde + succinate + CO2</text>
        <dbReference type="Rhea" id="RHEA:60228"/>
        <dbReference type="Rhea" id="RHEA-COMP:15535"/>
        <dbReference type="Rhea" id="RHEA-COMP:15539"/>
        <dbReference type="ChEBI" id="CHEBI:15379"/>
        <dbReference type="ChEBI" id="CHEBI:16526"/>
        <dbReference type="ChEBI" id="CHEBI:16810"/>
        <dbReference type="ChEBI" id="CHEBI:16842"/>
        <dbReference type="ChEBI" id="CHEBI:30031"/>
        <dbReference type="ChEBI" id="CHEBI:61961"/>
        <dbReference type="ChEBI" id="CHEBI:61976"/>
    </reaction>
    <physiologicalReaction direction="left-to-right" evidence="16">
        <dbReference type="Rhea" id="RHEA:60229"/>
    </physiologicalReaction>
</comment>
<evidence type="ECO:0000256" key="2">
    <source>
        <dbReference type="ARBA" id="ARBA00022679"/>
    </source>
</evidence>
<dbReference type="FunFam" id="3.40.630.30:FF:000099">
    <property type="entry name" value="probable acetyltransferase NATA1-like"/>
    <property type="match status" value="1"/>
</dbReference>
<evidence type="ECO:0000256" key="18">
    <source>
        <dbReference type="SAM" id="MobiDB-lite"/>
    </source>
</evidence>
<keyword evidence="2" id="KW-0808">Transferase</keyword>